<dbReference type="Gene3D" id="1.10.357.40">
    <property type="entry name" value="YbiA-like"/>
    <property type="match status" value="1"/>
</dbReference>
<dbReference type="NCBIfam" id="TIGR02464">
    <property type="entry name" value="ribofla_fusion"/>
    <property type="match status" value="1"/>
</dbReference>
<keyword evidence="3" id="KW-1185">Reference proteome</keyword>
<evidence type="ECO:0000313" key="2">
    <source>
        <dbReference type="EMBL" id="EDQ99259.1"/>
    </source>
</evidence>
<dbReference type="HOGENOM" id="CLU_900378_0_0_1"/>
<dbReference type="InParanoid" id="B0E1L1"/>
<proteinExistence type="predicted"/>
<feature type="domain" description="NADAR" evidence="1">
    <location>
        <begin position="82"/>
        <end position="222"/>
    </location>
</feature>
<dbReference type="CDD" id="cd15457">
    <property type="entry name" value="NADAR"/>
    <property type="match status" value="1"/>
</dbReference>
<dbReference type="Proteomes" id="UP000001194">
    <property type="component" value="Unassembled WGS sequence"/>
</dbReference>
<dbReference type="EMBL" id="DS547168">
    <property type="protein sequence ID" value="EDQ99259.1"/>
    <property type="molecule type" value="Genomic_DNA"/>
</dbReference>
<dbReference type="GeneID" id="6085742"/>
<name>B0E1L1_LACBS</name>
<dbReference type="SUPFAM" id="SSF143990">
    <property type="entry name" value="YbiA-like"/>
    <property type="match status" value="1"/>
</dbReference>
<evidence type="ECO:0000259" key="1">
    <source>
        <dbReference type="Pfam" id="PF08719"/>
    </source>
</evidence>
<dbReference type="OrthoDB" id="206452at2759"/>
<dbReference type="KEGG" id="lbc:LACBIDRAFT_316770"/>
<dbReference type="InterPro" id="IPR037238">
    <property type="entry name" value="YbiA-like_sf"/>
</dbReference>
<reference evidence="2 3" key="1">
    <citation type="journal article" date="2008" name="Nature">
        <title>The genome of Laccaria bicolor provides insights into mycorrhizal symbiosis.</title>
        <authorList>
            <person name="Martin F."/>
            <person name="Aerts A."/>
            <person name="Ahren D."/>
            <person name="Brun A."/>
            <person name="Danchin E.G.J."/>
            <person name="Duchaussoy F."/>
            <person name="Gibon J."/>
            <person name="Kohler A."/>
            <person name="Lindquist E."/>
            <person name="Pereda V."/>
            <person name="Salamov A."/>
            <person name="Shapiro H.J."/>
            <person name="Wuyts J."/>
            <person name="Blaudez D."/>
            <person name="Buee M."/>
            <person name="Brokstein P."/>
            <person name="Canbaeck B."/>
            <person name="Cohen D."/>
            <person name="Courty P.E."/>
            <person name="Coutinho P.M."/>
            <person name="Delaruelle C."/>
            <person name="Detter J.C."/>
            <person name="Deveau A."/>
            <person name="DiFazio S."/>
            <person name="Duplessis S."/>
            <person name="Fraissinet-Tachet L."/>
            <person name="Lucic E."/>
            <person name="Frey-Klett P."/>
            <person name="Fourrey C."/>
            <person name="Feussner I."/>
            <person name="Gay G."/>
            <person name="Grimwood J."/>
            <person name="Hoegger P.J."/>
            <person name="Jain P."/>
            <person name="Kilaru S."/>
            <person name="Labbe J."/>
            <person name="Lin Y.C."/>
            <person name="Legue V."/>
            <person name="Le Tacon F."/>
            <person name="Marmeisse R."/>
            <person name="Melayah D."/>
            <person name="Montanini B."/>
            <person name="Muratet M."/>
            <person name="Nehls U."/>
            <person name="Niculita-Hirzel H."/>
            <person name="Oudot-Le Secq M.P."/>
            <person name="Peter M."/>
            <person name="Quesneville H."/>
            <person name="Rajashekar B."/>
            <person name="Reich M."/>
            <person name="Rouhier N."/>
            <person name="Schmutz J."/>
            <person name="Yin T."/>
            <person name="Chalot M."/>
            <person name="Henrissat B."/>
            <person name="Kuees U."/>
            <person name="Lucas S."/>
            <person name="Van de Peer Y."/>
            <person name="Podila G.K."/>
            <person name="Polle A."/>
            <person name="Pukkila P.J."/>
            <person name="Richardson P.M."/>
            <person name="Rouze P."/>
            <person name="Sanders I.R."/>
            <person name="Stajich J.E."/>
            <person name="Tunlid A."/>
            <person name="Tuskan G."/>
            <person name="Grigoriev I.V."/>
        </authorList>
    </citation>
    <scope>NUCLEOTIDE SEQUENCE [LARGE SCALE GENOMIC DNA]</scope>
    <source>
        <strain evidence="3">S238N-H82 / ATCC MYA-4686</strain>
    </source>
</reference>
<evidence type="ECO:0000313" key="3">
    <source>
        <dbReference type="Proteomes" id="UP000001194"/>
    </source>
</evidence>
<gene>
    <name evidence="2" type="ORF">LACBIDRAFT_316770</name>
</gene>
<dbReference type="InterPro" id="IPR012816">
    <property type="entry name" value="NADAR"/>
</dbReference>
<organism evidence="3">
    <name type="scientific">Laccaria bicolor (strain S238N-H82 / ATCC MYA-4686)</name>
    <name type="common">Bicoloured deceiver</name>
    <name type="synonym">Laccaria laccata var. bicolor</name>
    <dbReference type="NCBI Taxonomy" id="486041"/>
    <lineage>
        <taxon>Eukaryota</taxon>
        <taxon>Fungi</taxon>
        <taxon>Dikarya</taxon>
        <taxon>Basidiomycota</taxon>
        <taxon>Agaricomycotina</taxon>
        <taxon>Agaricomycetes</taxon>
        <taxon>Agaricomycetidae</taxon>
        <taxon>Agaricales</taxon>
        <taxon>Agaricineae</taxon>
        <taxon>Hydnangiaceae</taxon>
        <taxon>Laccaria</taxon>
    </lineage>
</organism>
<dbReference type="Pfam" id="PF08719">
    <property type="entry name" value="NADAR"/>
    <property type="match status" value="1"/>
</dbReference>
<accession>B0E1L1</accession>
<protein>
    <submittedName>
        <fullName evidence="2">Predicted protein</fullName>
    </submittedName>
</protein>
<dbReference type="STRING" id="486041.B0E1L1"/>
<dbReference type="RefSeq" id="XP_001890069.1">
    <property type="nucleotide sequence ID" value="XM_001890034.1"/>
</dbReference>
<dbReference type="AlphaFoldDB" id="B0E1L1"/>
<sequence length="309" mass="35375">MASFISRYLVSKHKVAFHRLCKYTTQQRVPSMCPSVACCFEWLTKFFHLVTMTPSPQVGRNGIWRGGRSPRYLSPAEPSPIFFYHKHDLHYGFTNFSDHPVCYEREMYPTSEHLFQSFKFLPHRPDLAKHIRSCSCPSDALAKARRFKAYVRPDWRRINIQIMDQVLLLKFTQHQDLKDELLATGNAELIEDSYKDSFWGVGADGQGRNELGKALMDLQDKLHRTSAPQNLGTLPRNTFKMTTILSTAVQHFLPHQPANLCQYCSLQPKFQNHSYCSRTCANEAALLCNVGEPVSTHTANAEACHLHLA</sequence>